<dbReference type="InterPro" id="IPR006680">
    <property type="entry name" value="Amidohydro-rel"/>
</dbReference>
<comment type="caution">
    <text evidence="14">The sequence shown here is derived from an EMBL/GenBank/DDBJ whole genome shotgun (WGS) entry which is preliminary data.</text>
</comment>
<evidence type="ECO:0000256" key="10">
    <source>
        <dbReference type="PIRSR" id="PIRSR038994-1"/>
    </source>
</evidence>
<feature type="binding site" evidence="12">
    <location>
        <position position="206"/>
    </location>
    <ligand>
        <name>Zn(2+)</name>
        <dbReference type="ChEBI" id="CHEBI:29105"/>
    </ligand>
</feature>
<feature type="binding site" evidence="11">
    <location>
        <position position="151"/>
    </location>
    <ligand>
        <name>substrate</name>
    </ligand>
</feature>
<keyword evidence="4 12" id="KW-0479">Metal-binding</keyword>
<evidence type="ECO:0000256" key="9">
    <source>
        <dbReference type="PIRNR" id="PIRNR038994"/>
    </source>
</evidence>
<dbReference type="PIRSF" id="PIRSF038994">
    <property type="entry name" value="NagA"/>
    <property type="match status" value="1"/>
</dbReference>
<evidence type="ECO:0000256" key="12">
    <source>
        <dbReference type="PIRSR" id="PIRSR038994-3"/>
    </source>
</evidence>
<dbReference type="GO" id="GO:0006046">
    <property type="term" value="P:N-acetylglucosamine catabolic process"/>
    <property type="evidence" value="ECO:0007669"/>
    <property type="project" value="TreeGrafter"/>
</dbReference>
<feature type="binding site" evidence="11">
    <location>
        <begin position="230"/>
        <end position="231"/>
    </location>
    <ligand>
        <name>substrate</name>
    </ligand>
</feature>
<dbReference type="SUPFAM" id="SSF51556">
    <property type="entry name" value="Metallo-dependent hydrolases"/>
    <property type="match status" value="1"/>
</dbReference>
<gene>
    <name evidence="14" type="ORF">EDD72_1056</name>
</gene>
<dbReference type="Gene3D" id="2.30.40.10">
    <property type="entry name" value="Urease, subunit C, domain 1"/>
    <property type="match status" value="1"/>
</dbReference>
<evidence type="ECO:0000256" key="3">
    <source>
        <dbReference type="ARBA" id="ARBA00018029"/>
    </source>
</evidence>
<keyword evidence="6 9" id="KW-0119">Carbohydrate metabolism</keyword>
<dbReference type="OrthoDB" id="9776488at2"/>
<evidence type="ECO:0000256" key="5">
    <source>
        <dbReference type="ARBA" id="ARBA00022801"/>
    </source>
</evidence>
<organism evidence="14 15">
    <name type="scientific">Tepidibacillus fermentans</name>
    <dbReference type="NCBI Taxonomy" id="1281767"/>
    <lineage>
        <taxon>Bacteria</taxon>
        <taxon>Bacillati</taxon>
        <taxon>Bacillota</taxon>
        <taxon>Bacilli</taxon>
        <taxon>Bacillales</taxon>
        <taxon>Bacillaceae</taxon>
        <taxon>Tepidibacillus</taxon>
    </lineage>
</organism>
<comment type="cofactor">
    <cofactor evidence="12">
        <name>a divalent metal cation</name>
        <dbReference type="ChEBI" id="CHEBI:60240"/>
    </cofactor>
    <text evidence="12">Binds 1 divalent metal cation per subunit.</text>
</comment>
<dbReference type="Pfam" id="PF01979">
    <property type="entry name" value="Amidohydro_1"/>
    <property type="match status" value="1"/>
</dbReference>
<sequence length="400" mass="44073">MISKKNRFIIANVTIFEEEAKIEKGYIRVENGKISEICKMDNFQDINGIEVIQFPNEYKLIPGMIDLHIHGAAGADTMDATIEAIETIASALPKEGTTSFLATTITKEEEEIERALINVANYMKKENNAGKAEVLGVHLEGPFISVKRAGAQPPHAITEPDIKRFKQWQTISENQIKLVTLAPEREGGLELTAYLRETGVVASIGHSDAKYDEAVEAIKAGVTHATHLFNGMRGLHHREPGVVGAVLLHDQVKAELIVDGIHVRPEMVKLIFQQKGKEGIVLVTDAMRAKCLGNGVYQLGGQEVFVRDQQATLKDGTLAGSILKMKDSIRNMMEFTDCTLEDIIYMSSTNPAKQLNVFDRKGSIKVGKDADLVVLDENNQVVMTFCRGELAYNREGGKGI</sequence>
<evidence type="ECO:0000256" key="8">
    <source>
        <dbReference type="ARBA" id="ARBA00060590"/>
    </source>
</evidence>
<evidence type="ECO:0000259" key="13">
    <source>
        <dbReference type="Pfam" id="PF01979"/>
    </source>
</evidence>
<dbReference type="EMBL" id="SMAB01000005">
    <property type="protein sequence ID" value="TCS83268.1"/>
    <property type="molecule type" value="Genomic_DNA"/>
</dbReference>
<feature type="active site" description="Proton donor/acceptor" evidence="10">
    <location>
        <position position="285"/>
    </location>
</feature>
<evidence type="ECO:0000256" key="11">
    <source>
        <dbReference type="PIRSR" id="PIRSR038994-2"/>
    </source>
</evidence>
<protein>
    <recommendedName>
        <fullName evidence="3">N-acetylglucosamine-6-phosphate deacetylase</fullName>
        <ecNumber evidence="2">3.5.1.25</ecNumber>
    </recommendedName>
</protein>
<feature type="binding site" evidence="11">
    <location>
        <begin position="318"/>
        <end position="320"/>
    </location>
    <ligand>
        <name>substrate</name>
    </ligand>
</feature>
<comment type="similarity">
    <text evidence="1 9">Belongs to the metallo-dependent hydrolases superfamily. NagA family.</text>
</comment>
<dbReference type="SUPFAM" id="SSF51338">
    <property type="entry name" value="Composite domain of metallo-dependent hydrolases"/>
    <property type="match status" value="1"/>
</dbReference>
<name>A0A4R3KIA7_9BACI</name>
<keyword evidence="15" id="KW-1185">Reference proteome</keyword>
<dbReference type="FunFam" id="3.20.20.140:FF:000004">
    <property type="entry name" value="N-acetylglucosamine-6-phosphate deacetylase"/>
    <property type="match status" value="1"/>
</dbReference>
<dbReference type="RefSeq" id="WP_132767643.1">
    <property type="nucleotide sequence ID" value="NZ_SMAB01000005.1"/>
</dbReference>
<evidence type="ECO:0000256" key="1">
    <source>
        <dbReference type="ARBA" id="ARBA00010716"/>
    </source>
</evidence>
<comment type="pathway">
    <text evidence="8">Amino-sugar metabolism; N-acetylneuraminate degradation; D-fructose 6-phosphate from N-acetylneuraminate: step 4/5.</text>
</comment>
<feature type="domain" description="Amidohydrolase-related" evidence="13">
    <location>
        <begin position="60"/>
        <end position="390"/>
    </location>
</feature>
<evidence type="ECO:0000256" key="4">
    <source>
        <dbReference type="ARBA" id="ARBA00022723"/>
    </source>
</evidence>
<evidence type="ECO:0000256" key="6">
    <source>
        <dbReference type="ARBA" id="ARBA00023277"/>
    </source>
</evidence>
<dbReference type="InterPro" id="IPR011059">
    <property type="entry name" value="Metal-dep_hydrolase_composite"/>
</dbReference>
<accession>A0A4R3KIA7</accession>
<dbReference type="EC" id="3.5.1.25" evidence="2"/>
<evidence type="ECO:0000256" key="2">
    <source>
        <dbReference type="ARBA" id="ARBA00011899"/>
    </source>
</evidence>
<dbReference type="GO" id="GO:0008448">
    <property type="term" value="F:N-acetylglucosamine-6-phosphate deacetylase activity"/>
    <property type="evidence" value="ECO:0007669"/>
    <property type="project" value="UniProtKB-EC"/>
</dbReference>
<proteinExistence type="inferred from homology"/>
<keyword evidence="5 9" id="KW-0378">Hydrolase</keyword>
<dbReference type="AlphaFoldDB" id="A0A4R3KIA7"/>
<reference evidence="14 15" key="1">
    <citation type="submission" date="2019-03" db="EMBL/GenBank/DDBJ databases">
        <title>Genomic Encyclopedia of Type Strains, Phase IV (KMG-IV): sequencing the most valuable type-strain genomes for metagenomic binning, comparative biology and taxonomic classification.</title>
        <authorList>
            <person name="Goeker M."/>
        </authorList>
    </citation>
    <scope>NUCLEOTIDE SEQUENCE [LARGE SCALE GENOMIC DNA]</scope>
    <source>
        <strain evidence="14 15">DSM 23802</strain>
    </source>
</reference>
<dbReference type="PANTHER" id="PTHR11113:SF14">
    <property type="entry name" value="N-ACETYLGLUCOSAMINE-6-PHOSPHATE DEACETYLASE"/>
    <property type="match status" value="1"/>
</dbReference>
<dbReference type="CDD" id="cd00854">
    <property type="entry name" value="NagA"/>
    <property type="match status" value="1"/>
</dbReference>
<dbReference type="Proteomes" id="UP000295788">
    <property type="component" value="Unassembled WGS sequence"/>
</dbReference>
<dbReference type="InterPro" id="IPR032466">
    <property type="entry name" value="Metal_Hydrolase"/>
</dbReference>
<feature type="binding site" evidence="12">
    <location>
        <position position="227"/>
    </location>
    <ligand>
        <name>Zn(2+)</name>
        <dbReference type="ChEBI" id="CHEBI:29105"/>
    </ligand>
</feature>
<feature type="binding site" evidence="11">
    <location>
        <position position="238"/>
    </location>
    <ligand>
        <name>substrate</name>
    </ligand>
</feature>
<evidence type="ECO:0000313" key="14">
    <source>
        <dbReference type="EMBL" id="TCS83268.1"/>
    </source>
</evidence>
<feature type="binding site" evidence="12">
    <location>
        <position position="140"/>
    </location>
    <ligand>
        <name>Zn(2+)</name>
        <dbReference type="ChEBI" id="CHEBI:29105"/>
    </ligand>
</feature>
<dbReference type="PANTHER" id="PTHR11113">
    <property type="entry name" value="N-ACETYLGLUCOSAMINE-6-PHOSPHATE DEACETYLASE"/>
    <property type="match status" value="1"/>
</dbReference>
<evidence type="ECO:0000256" key="7">
    <source>
        <dbReference type="ARBA" id="ARBA00047647"/>
    </source>
</evidence>
<dbReference type="InterPro" id="IPR003764">
    <property type="entry name" value="GlcNAc_6-P_deAcase"/>
</dbReference>
<dbReference type="NCBIfam" id="TIGR00221">
    <property type="entry name" value="nagA"/>
    <property type="match status" value="1"/>
</dbReference>
<comment type="catalytic activity">
    <reaction evidence="7">
        <text>N-acetyl-D-glucosamine 6-phosphate + H2O = D-glucosamine 6-phosphate + acetate</text>
        <dbReference type="Rhea" id="RHEA:22936"/>
        <dbReference type="ChEBI" id="CHEBI:15377"/>
        <dbReference type="ChEBI" id="CHEBI:30089"/>
        <dbReference type="ChEBI" id="CHEBI:57513"/>
        <dbReference type="ChEBI" id="CHEBI:58725"/>
        <dbReference type="EC" id="3.5.1.25"/>
    </reaction>
</comment>
<dbReference type="GO" id="GO:0046872">
    <property type="term" value="F:metal ion binding"/>
    <property type="evidence" value="ECO:0007669"/>
    <property type="project" value="UniProtKB-KW"/>
</dbReference>
<dbReference type="Gene3D" id="3.20.20.140">
    <property type="entry name" value="Metal-dependent hydrolases"/>
    <property type="match status" value="1"/>
</dbReference>
<feature type="binding site" evidence="11">
    <location>
        <position position="262"/>
    </location>
    <ligand>
        <name>substrate</name>
    </ligand>
</feature>
<evidence type="ECO:0000313" key="15">
    <source>
        <dbReference type="Proteomes" id="UP000295788"/>
    </source>
</evidence>